<feature type="transmembrane region" description="Helical" evidence="1">
    <location>
        <begin position="224"/>
        <end position="248"/>
    </location>
</feature>
<dbReference type="RefSeq" id="WP_184384562.1">
    <property type="nucleotide sequence ID" value="NZ_JACIDJ010000004.1"/>
</dbReference>
<dbReference type="InterPro" id="IPR005804">
    <property type="entry name" value="FA_desaturase_dom"/>
</dbReference>
<dbReference type="EMBL" id="JACIDJ010000004">
    <property type="protein sequence ID" value="MBB3899098.1"/>
    <property type="molecule type" value="Genomic_DNA"/>
</dbReference>
<dbReference type="AlphaFoldDB" id="A0A840AAR6"/>
<keyword evidence="4" id="KW-1185">Reference proteome</keyword>
<accession>A0A840AAR6</accession>
<protein>
    <submittedName>
        <fullName evidence="3">Fatty acid desaturase</fullName>
    </submittedName>
</protein>
<sequence>MFLSRDTFAAEAPALSPAPTLRNPREVMATRLPAALQPFLTWLTAMPAPGETRADRPAAHFVAGALALVLGGMALGAVPLMLAAPPLAAWLLLPLGLLLTSSGLGLFQVVIFHHCSHGTVFANRGRNRQVGRMVSAFLLFKRFDDYQREHMMHHSAKKLLTEEDEFADFVLGLCRLEPGLPKAELWRRVAWITVSPAFHLHFLRRRIQASLFTGDRGHDWMGRAFWTSLIALAAATGTLVELLVLWVLPVTVLLQVATIYRILCEHRFPDAHFIALRDKHFVCEATTGVFAGRPVPEARADTARGLAQWAGWWLNMLTVQLFVRLFVLVGDAPCHDFHHRRPATRRWTNYIHARQQDAEAGSPGFPQGYTECWGLFEAVDSNLATLAATAPASIGRQTGHALA</sequence>
<dbReference type="GO" id="GO:0006629">
    <property type="term" value="P:lipid metabolic process"/>
    <property type="evidence" value="ECO:0007669"/>
    <property type="project" value="InterPro"/>
</dbReference>
<keyword evidence="1" id="KW-0472">Membrane</keyword>
<gene>
    <name evidence="3" type="ORF">GGQ83_002546</name>
</gene>
<name>A0A840AAR6_9PROT</name>
<evidence type="ECO:0000313" key="4">
    <source>
        <dbReference type="Proteomes" id="UP000553193"/>
    </source>
</evidence>
<evidence type="ECO:0000256" key="1">
    <source>
        <dbReference type="SAM" id="Phobius"/>
    </source>
</evidence>
<proteinExistence type="predicted"/>
<evidence type="ECO:0000259" key="2">
    <source>
        <dbReference type="Pfam" id="PF00487"/>
    </source>
</evidence>
<feature type="transmembrane region" description="Helical" evidence="1">
    <location>
        <begin position="89"/>
        <end position="111"/>
    </location>
</feature>
<dbReference type="Pfam" id="PF00487">
    <property type="entry name" value="FA_desaturase"/>
    <property type="match status" value="1"/>
</dbReference>
<reference evidence="3 4" key="1">
    <citation type="submission" date="2020-08" db="EMBL/GenBank/DDBJ databases">
        <title>Genomic Encyclopedia of Type Strains, Phase IV (KMG-IV): sequencing the most valuable type-strain genomes for metagenomic binning, comparative biology and taxonomic classification.</title>
        <authorList>
            <person name="Goeker M."/>
        </authorList>
    </citation>
    <scope>NUCLEOTIDE SEQUENCE [LARGE SCALE GENOMIC DNA]</scope>
    <source>
        <strain evidence="3 4">DSM 19979</strain>
    </source>
</reference>
<comment type="caution">
    <text evidence="3">The sequence shown here is derived from an EMBL/GenBank/DDBJ whole genome shotgun (WGS) entry which is preliminary data.</text>
</comment>
<keyword evidence="1" id="KW-1133">Transmembrane helix</keyword>
<feature type="transmembrane region" description="Helical" evidence="1">
    <location>
        <begin position="58"/>
        <end position="82"/>
    </location>
</feature>
<feature type="domain" description="Fatty acid desaturase" evidence="2">
    <location>
        <begin position="89"/>
        <end position="347"/>
    </location>
</feature>
<organism evidence="3 4">
    <name type="scientific">Roseococcus suduntuyensis</name>
    <dbReference type="NCBI Taxonomy" id="455361"/>
    <lineage>
        <taxon>Bacteria</taxon>
        <taxon>Pseudomonadati</taxon>
        <taxon>Pseudomonadota</taxon>
        <taxon>Alphaproteobacteria</taxon>
        <taxon>Acetobacterales</taxon>
        <taxon>Roseomonadaceae</taxon>
        <taxon>Roseococcus</taxon>
    </lineage>
</organism>
<evidence type="ECO:0000313" key="3">
    <source>
        <dbReference type="EMBL" id="MBB3899098.1"/>
    </source>
</evidence>
<keyword evidence="1" id="KW-0812">Transmembrane</keyword>
<dbReference type="Proteomes" id="UP000553193">
    <property type="component" value="Unassembled WGS sequence"/>
</dbReference>